<feature type="chain" id="PRO_5044564458" description="Glycine zipper domain-containing protein" evidence="1">
    <location>
        <begin position="21"/>
        <end position="103"/>
    </location>
</feature>
<organism evidence="3 4">
    <name type="scientific">Allorhizobium taibaishanense</name>
    <dbReference type="NCBI Taxonomy" id="887144"/>
    <lineage>
        <taxon>Bacteria</taxon>
        <taxon>Pseudomonadati</taxon>
        <taxon>Pseudomonadota</taxon>
        <taxon>Alphaproteobacteria</taxon>
        <taxon>Hyphomicrobiales</taxon>
        <taxon>Rhizobiaceae</taxon>
        <taxon>Rhizobium/Agrobacterium group</taxon>
        <taxon>Allorhizobium</taxon>
    </lineage>
</organism>
<dbReference type="RefSeq" id="WP_075613066.1">
    <property type="nucleotide sequence ID" value="NZ_JACIED010000002.1"/>
</dbReference>
<evidence type="ECO:0000313" key="4">
    <source>
        <dbReference type="Proteomes" id="UP000185598"/>
    </source>
</evidence>
<dbReference type="EMBL" id="JACIED010000002">
    <property type="protein sequence ID" value="MBB4007150.1"/>
    <property type="molecule type" value="Genomic_DNA"/>
</dbReference>
<dbReference type="AlphaFoldDB" id="A0A1Q9AAN6"/>
<reference evidence="3 4" key="1">
    <citation type="submission" date="2016-09" db="EMBL/GenBank/DDBJ databases">
        <title>Rhizobium oryziradicis sp. nov., isolated from the root of rice.</title>
        <authorList>
            <person name="Zhao J."/>
            <person name="Zhang X."/>
        </authorList>
    </citation>
    <scope>NUCLEOTIDE SEQUENCE [LARGE SCALE GENOMIC DNA]</scope>
    <source>
        <strain evidence="3 4">14971</strain>
    </source>
</reference>
<dbReference type="PROSITE" id="PS51257">
    <property type="entry name" value="PROKAR_LIPOPROTEIN"/>
    <property type="match status" value="1"/>
</dbReference>
<reference evidence="2 5" key="2">
    <citation type="submission" date="2020-08" db="EMBL/GenBank/DDBJ databases">
        <title>Genomic Encyclopedia of Type Strains, Phase IV (KMG-IV): sequencing the most valuable type-strain genomes for metagenomic binning, comparative biology and taxonomic classification.</title>
        <authorList>
            <person name="Goeker M."/>
        </authorList>
    </citation>
    <scope>NUCLEOTIDE SEQUENCE [LARGE SCALE GENOMIC DNA]</scope>
    <source>
        <strain evidence="2 5">DSM 100021</strain>
    </source>
</reference>
<evidence type="ECO:0000313" key="2">
    <source>
        <dbReference type="EMBL" id="MBB4007150.1"/>
    </source>
</evidence>
<proteinExistence type="predicted"/>
<evidence type="ECO:0000313" key="5">
    <source>
        <dbReference type="Proteomes" id="UP000544107"/>
    </source>
</evidence>
<keyword evidence="4" id="KW-1185">Reference proteome</keyword>
<feature type="signal peptide" evidence="1">
    <location>
        <begin position="1"/>
        <end position="20"/>
    </location>
</feature>
<evidence type="ECO:0008006" key="6">
    <source>
        <dbReference type="Google" id="ProtNLM"/>
    </source>
</evidence>
<name>A0A1Q9AAN6_9HYPH</name>
<dbReference type="OrthoDB" id="8404196at2"/>
<evidence type="ECO:0000313" key="3">
    <source>
        <dbReference type="EMBL" id="OLP51936.1"/>
    </source>
</evidence>
<protein>
    <recommendedName>
        <fullName evidence="6">Glycine zipper domain-containing protein</fullName>
    </recommendedName>
</protein>
<keyword evidence="1" id="KW-0732">Signal</keyword>
<comment type="caution">
    <text evidence="3">The sequence shown here is derived from an EMBL/GenBank/DDBJ whole genome shotgun (WGS) entry which is preliminary data.</text>
</comment>
<accession>A0A1Q9AAN6</accession>
<gene>
    <name evidence="3" type="ORF">BJF91_23785</name>
    <name evidence="2" type="ORF">GGQ71_001413</name>
</gene>
<sequence>MKLLIHGLAGLVLLSGLASCQTPQESAQNAEMTCSAQGFKPGTARYRRCVGATYNSNRQQAKQAESNVAAGAAIGVLGGAVLGASLDRHPHYYHRCGPWGCYY</sequence>
<evidence type="ECO:0000256" key="1">
    <source>
        <dbReference type="SAM" id="SignalP"/>
    </source>
</evidence>
<dbReference type="EMBL" id="MKIN01000018">
    <property type="protein sequence ID" value="OLP51936.1"/>
    <property type="molecule type" value="Genomic_DNA"/>
</dbReference>
<dbReference type="Proteomes" id="UP000185598">
    <property type="component" value="Unassembled WGS sequence"/>
</dbReference>
<dbReference type="Proteomes" id="UP000544107">
    <property type="component" value="Unassembled WGS sequence"/>
</dbReference>